<evidence type="ECO:0000256" key="1">
    <source>
        <dbReference type="SAM" id="MobiDB-lite"/>
    </source>
</evidence>
<evidence type="ECO:0000313" key="3">
    <source>
        <dbReference type="Proteomes" id="UP000635387"/>
    </source>
</evidence>
<comment type="caution">
    <text evidence="2">The sequence shown here is derived from an EMBL/GenBank/DDBJ whole genome shotgun (WGS) entry which is preliminary data.</text>
</comment>
<protein>
    <submittedName>
        <fullName evidence="2">Uncharacterized protein</fullName>
    </submittedName>
</protein>
<gene>
    <name evidence="2" type="ORF">GCM10017790_58850</name>
</gene>
<dbReference type="Proteomes" id="UP000635387">
    <property type="component" value="Unassembled WGS sequence"/>
</dbReference>
<evidence type="ECO:0000313" key="2">
    <source>
        <dbReference type="EMBL" id="GHH28278.1"/>
    </source>
</evidence>
<name>A0ABQ3LYY1_9PSEU</name>
<feature type="region of interest" description="Disordered" evidence="1">
    <location>
        <begin position="198"/>
        <end position="217"/>
    </location>
</feature>
<organism evidence="2 3">
    <name type="scientific">Amycolatopsis oliviviridis</name>
    <dbReference type="NCBI Taxonomy" id="1471590"/>
    <lineage>
        <taxon>Bacteria</taxon>
        <taxon>Bacillati</taxon>
        <taxon>Actinomycetota</taxon>
        <taxon>Actinomycetes</taxon>
        <taxon>Pseudonocardiales</taxon>
        <taxon>Pseudonocardiaceae</taxon>
        <taxon>Amycolatopsis</taxon>
    </lineage>
</organism>
<proteinExistence type="predicted"/>
<keyword evidence="3" id="KW-1185">Reference proteome</keyword>
<sequence>MSDNSSFLSFRFPAPPVPARTGLEPAWLHLPMPETSFADCPGCGEISRSDTEDASIAGSWSGTPAVAEEEATAWGRWMLGHHLSFCAWRLLHESLSRAVTTEIARSREDRRIAELFDTYSALLLYAGSCTPKVYETVIRVRMAEAHPGFSGLWYRDNARIQELSARLTQRFGFGVEAKAAMRFNRLAHASLANRLVPEGPSLRRESGHAQSAISESERDTADDFFRTRRKDLCRHEFVAQLISRTTVALTDLARHPLTARYGHESVDRFQDTVCRRLERFALIALEEDHGAGQTNPADSASRRLHQRAG</sequence>
<dbReference type="EMBL" id="BNAY01000007">
    <property type="protein sequence ID" value="GHH28278.1"/>
    <property type="molecule type" value="Genomic_DNA"/>
</dbReference>
<dbReference type="RefSeq" id="WP_191257644.1">
    <property type="nucleotide sequence ID" value="NZ_BNAY01000007.1"/>
</dbReference>
<reference evidence="3" key="1">
    <citation type="journal article" date="2019" name="Int. J. Syst. Evol. Microbiol.">
        <title>The Global Catalogue of Microorganisms (GCM) 10K type strain sequencing project: providing services to taxonomists for standard genome sequencing and annotation.</title>
        <authorList>
            <consortium name="The Broad Institute Genomics Platform"/>
            <consortium name="The Broad Institute Genome Sequencing Center for Infectious Disease"/>
            <person name="Wu L."/>
            <person name="Ma J."/>
        </authorList>
    </citation>
    <scope>NUCLEOTIDE SEQUENCE [LARGE SCALE GENOMIC DNA]</scope>
    <source>
        <strain evidence="3">CGMCC 4.7683</strain>
    </source>
</reference>
<feature type="region of interest" description="Disordered" evidence="1">
    <location>
        <begin position="290"/>
        <end position="309"/>
    </location>
</feature>
<accession>A0ABQ3LYY1</accession>